<evidence type="ECO:0000313" key="2">
    <source>
        <dbReference type="Proteomes" id="UP000198935"/>
    </source>
</evidence>
<accession>A0A1H3PVL5</accession>
<dbReference type="Proteomes" id="UP000198935">
    <property type="component" value="Unassembled WGS sequence"/>
</dbReference>
<name>A0A1H3PVL5_9BACI</name>
<protein>
    <submittedName>
        <fullName evidence="1">Uncharacterized protein</fullName>
    </submittedName>
</protein>
<dbReference type="AlphaFoldDB" id="A0A1H3PVL5"/>
<keyword evidence="2" id="KW-1185">Reference proteome</keyword>
<sequence>MHSTAIITAAHDPKGRSVPLFNELKTALVDIYAELFITISEETSNELMNALENSRFKTNIIPKSGAAHARREMMNFGLTGESQHFH</sequence>
<proteinExistence type="predicted"/>
<dbReference type="OrthoDB" id="1902160at2"/>
<dbReference type="EMBL" id="FNPI01000005">
    <property type="protein sequence ID" value="SDZ05324.1"/>
    <property type="molecule type" value="Genomic_DNA"/>
</dbReference>
<organism evidence="1 2">
    <name type="scientific">Evansella caseinilytica</name>
    <dbReference type="NCBI Taxonomy" id="1503961"/>
    <lineage>
        <taxon>Bacteria</taxon>
        <taxon>Bacillati</taxon>
        <taxon>Bacillota</taxon>
        <taxon>Bacilli</taxon>
        <taxon>Bacillales</taxon>
        <taxon>Bacillaceae</taxon>
        <taxon>Evansella</taxon>
    </lineage>
</organism>
<reference evidence="2" key="1">
    <citation type="submission" date="2016-10" db="EMBL/GenBank/DDBJ databases">
        <authorList>
            <person name="Varghese N."/>
            <person name="Submissions S."/>
        </authorList>
    </citation>
    <scope>NUCLEOTIDE SEQUENCE [LARGE SCALE GENOMIC DNA]</scope>
    <source>
        <strain evidence="2">SP</strain>
    </source>
</reference>
<gene>
    <name evidence="1" type="ORF">SAMN05421736_105240</name>
</gene>
<evidence type="ECO:0000313" key="1">
    <source>
        <dbReference type="EMBL" id="SDZ05324.1"/>
    </source>
</evidence>